<accession>A0A024TM85</accession>
<dbReference type="EMBL" id="KI913984">
    <property type="protein sequence ID" value="ETV94741.1"/>
    <property type="molecule type" value="Genomic_DNA"/>
</dbReference>
<dbReference type="AlphaFoldDB" id="A0A024TM85"/>
<reference evidence="2" key="1">
    <citation type="submission" date="2013-12" db="EMBL/GenBank/DDBJ databases">
        <title>The Genome Sequence of Aphanomyces invadans NJM9701.</title>
        <authorList>
            <consortium name="The Broad Institute Genomics Platform"/>
            <person name="Russ C."/>
            <person name="Tyler B."/>
            <person name="van West P."/>
            <person name="Dieguez-Uribeondo J."/>
            <person name="Young S.K."/>
            <person name="Zeng Q."/>
            <person name="Gargeya S."/>
            <person name="Fitzgerald M."/>
            <person name="Abouelleil A."/>
            <person name="Alvarado L."/>
            <person name="Chapman S.B."/>
            <person name="Gainer-Dewar J."/>
            <person name="Goldberg J."/>
            <person name="Griggs A."/>
            <person name="Gujja S."/>
            <person name="Hansen M."/>
            <person name="Howarth C."/>
            <person name="Imamovic A."/>
            <person name="Ireland A."/>
            <person name="Larimer J."/>
            <person name="McCowan C."/>
            <person name="Murphy C."/>
            <person name="Pearson M."/>
            <person name="Poon T.W."/>
            <person name="Priest M."/>
            <person name="Roberts A."/>
            <person name="Saif S."/>
            <person name="Shea T."/>
            <person name="Sykes S."/>
            <person name="Wortman J."/>
            <person name="Nusbaum C."/>
            <person name="Birren B."/>
        </authorList>
    </citation>
    <scope>NUCLEOTIDE SEQUENCE [LARGE SCALE GENOMIC DNA]</scope>
    <source>
        <strain evidence="2">NJM9701</strain>
    </source>
</reference>
<proteinExistence type="predicted"/>
<dbReference type="GeneID" id="20088753"/>
<keyword evidence="1" id="KW-1133">Transmembrane helix</keyword>
<evidence type="ECO:0000313" key="2">
    <source>
        <dbReference type="EMBL" id="ETV94741.1"/>
    </source>
</evidence>
<sequence>MTVLRRPRTTSISSKDAALYLSLQTTAATSPKEFMAWPKCVHSRNGMFDLSADATEVTFVQAGMYHVQMTAECTDWSGGLGVWLRLNGAYVAMTAFHERGDSQCFAHRVFVHKGTKLKVYSSLATSICACATLSAVLIGASP</sequence>
<feature type="transmembrane region" description="Helical" evidence="1">
    <location>
        <begin position="117"/>
        <end position="140"/>
    </location>
</feature>
<evidence type="ECO:0000256" key="1">
    <source>
        <dbReference type="SAM" id="Phobius"/>
    </source>
</evidence>
<evidence type="ECO:0008006" key="3">
    <source>
        <dbReference type="Google" id="ProtNLM"/>
    </source>
</evidence>
<organism evidence="2">
    <name type="scientific">Aphanomyces invadans</name>
    <dbReference type="NCBI Taxonomy" id="157072"/>
    <lineage>
        <taxon>Eukaryota</taxon>
        <taxon>Sar</taxon>
        <taxon>Stramenopiles</taxon>
        <taxon>Oomycota</taxon>
        <taxon>Saprolegniomycetes</taxon>
        <taxon>Saprolegniales</taxon>
        <taxon>Verrucalvaceae</taxon>
        <taxon>Aphanomyces</taxon>
    </lineage>
</organism>
<keyword evidence="1" id="KW-0472">Membrane</keyword>
<dbReference type="OrthoDB" id="10382855at2759"/>
<keyword evidence="1" id="KW-0812">Transmembrane</keyword>
<dbReference type="RefSeq" id="XP_008876686.1">
    <property type="nucleotide sequence ID" value="XM_008878464.1"/>
</dbReference>
<dbReference type="VEuPathDB" id="FungiDB:H310_11703"/>
<gene>
    <name evidence="2" type="ORF">H310_11703</name>
</gene>
<protein>
    <recommendedName>
        <fullName evidence="3">TNF family profile domain-containing protein</fullName>
    </recommendedName>
</protein>
<name>A0A024TM85_9STRA</name>